<dbReference type="Gene3D" id="1.50.10.10">
    <property type="match status" value="1"/>
</dbReference>
<feature type="binding site" evidence="3">
    <location>
        <begin position="376"/>
        <end position="377"/>
    </location>
    <ligand>
        <name>substrate</name>
    </ligand>
</feature>
<keyword evidence="7" id="KW-0378">Hydrolase</keyword>
<evidence type="ECO:0000313" key="8">
    <source>
        <dbReference type="Proteomes" id="UP000291469"/>
    </source>
</evidence>
<keyword evidence="8" id="KW-1185">Reference proteome</keyword>
<evidence type="ECO:0000259" key="4">
    <source>
        <dbReference type="Pfam" id="PF03632"/>
    </source>
</evidence>
<dbReference type="GO" id="GO:0030246">
    <property type="term" value="F:carbohydrate binding"/>
    <property type="evidence" value="ECO:0007669"/>
    <property type="project" value="InterPro"/>
</dbReference>
<dbReference type="Pfam" id="PF03633">
    <property type="entry name" value="Glyco_hydro_65C"/>
    <property type="match status" value="1"/>
</dbReference>
<dbReference type="Pfam" id="PF03632">
    <property type="entry name" value="Glyco_hydro_65m"/>
    <property type="match status" value="1"/>
</dbReference>
<dbReference type="RefSeq" id="WP_131155933.1">
    <property type="nucleotide sequence ID" value="NZ_CP036402.1"/>
</dbReference>
<dbReference type="InterPro" id="IPR005195">
    <property type="entry name" value="Glyco_hydro_65_M"/>
</dbReference>
<dbReference type="AlphaFoldDB" id="A0A411YI79"/>
<dbReference type="PANTHER" id="PTHR11051:SF13">
    <property type="entry name" value="GLYCOSYL TRANSFERASE"/>
    <property type="match status" value="1"/>
</dbReference>
<dbReference type="Pfam" id="PF03636">
    <property type="entry name" value="Glyco_hydro_65N"/>
    <property type="match status" value="1"/>
</dbReference>
<dbReference type="InterPro" id="IPR008928">
    <property type="entry name" value="6-hairpin_glycosidase_sf"/>
</dbReference>
<dbReference type="InterPro" id="IPR005194">
    <property type="entry name" value="Glyco_hydro_65_C"/>
</dbReference>
<dbReference type="OrthoDB" id="9816160at2"/>
<dbReference type="PANTHER" id="PTHR11051">
    <property type="entry name" value="GLYCOSYL HYDROLASE-RELATED"/>
    <property type="match status" value="1"/>
</dbReference>
<dbReference type="Proteomes" id="UP000291469">
    <property type="component" value="Chromosome"/>
</dbReference>
<dbReference type="Gene3D" id="2.70.98.40">
    <property type="entry name" value="Glycoside hydrolase, family 65, N-terminal domain"/>
    <property type="match status" value="1"/>
</dbReference>
<accession>A0A411YI79</accession>
<dbReference type="EMBL" id="CP036402">
    <property type="protein sequence ID" value="QBI20940.1"/>
    <property type="molecule type" value="Genomic_DNA"/>
</dbReference>
<evidence type="ECO:0000256" key="1">
    <source>
        <dbReference type="ARBA" id="ARBA00006768"/>
    </source>
</evidence>
<gene>
    <name evidence="7" type="ORF">ER308_16075</name>
</gene>
<evidence type="ECO:0000313" key="7">
    <source>
        <dbReference type="EMBL" id="QBI20940.1"/>
    </source>
</evidence>
<evidence type="ECO:0000256" key="2">
    <source>
        <dbReference type="PIRSR" id="PIRSR036289-50"/>
    </source>
</evidence>
<dbReference type="GO" id="GO:0016757">
    <property type="term" value="F:glycosyltransferase activity"/>
    <property type="evidence" value="ECO:0007669"/>
    <property type="project" value="UniProtKB-ARBA"/>
</dbReference>
<dbReference type="InterPro" id="IPR012341">
    <property type="entry name" value="6hp_glycosidase-like_sf"/>
</dbReference>
<dbReference type="InterPro" id="IPR017045">
    <property type="entry name" value="Malt_Pase/Glycosyl_Hdrlase"/>
</dbReference>
<dbReference type="PIRSF" id="PIRSF036289">
    <property type="entry name" value="Glycosyl_hydrolase_malt_phosph"/>
    <property type="match status" value="1"/>
</dbReference>
<proteinExistence type="inferred from homology"/>
<dbReference type="Gene3D" id="2.60.420.10">
    <property type="entry name" value="Maltose phosphorylase, domain 3"/>
    <property type="match status" value="1"/>
</dbReference>
<dbReference type="KEGG" id="erz:ER308_16075"/>
<evidence type="ECO:0000259" key="5">
    <source>
        <dbReference type="Pfam" id="PF03633"/>
    </source>
</evidence>
<evidence type="ECO:0000259" key="6">
    <source>
        <dbReference type="Pfam" id="PF03636"/>
    </source>
</evidence>
<dbReference type="InterPro" id="IPR037018">
    <property type="entry name" value="GH65_N"/>
</dbReference>
<comment type="similarity">
    <text evidence="1">Belongs to the glycosyl hydrolase 65 family.</text>
</comment>
<feature type="binding site" evidence="3">
    <location>
        <begin position="616"/>
        <end position="617"/>
    </location>
    <ligand>
        <name>substrate</name>
    </ligand>
</feature>
<feature type="active site" description="Proton donor" evidence="2">
    <location>
        <position position="504"/>
    </location>
</feature>
<dbReference type="GO" id="GO:0004553">
    <property type="term" value="F:hydrolase activity, hydrolyzing O-glycosyl compounds"/>
    <property type="evidence" value="ECO:0007669"/>
    <property type="project" value="TreeGrafter"/>
</dbReference>
<dbReference type="SUPFAM" id="SSF48208">
    <property type="entry name" value="Six-hairpin glycosidases"/>
    <property type="match status" value="1"/>
</dbReference>
<name>A0A411YI79_9ACTN</name>
<reference evidence="7 8" key="1">
    <citation type="submission" date="2019-01" db="EMBL/GenBank/DDBJ databases">
        <title>Egibacter rhizosphaerae EGI 80759T.</title>
        <authorList>
            <person name="Chen D.-D."/>
            <person name="Tian Y."/>
            <person name="Jiao J.-Y."/>
            <person name="Zhang X.-T."/>
            <person name="Zhang Y.-G."/>
            <person name="Zhang Y."/>
            <person name="Xiao M."/>
            <person name="Shu W.-S."/>
            <person name="Li W.-J."/>
        </authorList>
    </citation>
    <scope>NUCLEOTIDE SEQUENCE [LARGE SCALE GENOMIC DNA]</scope>
    <source>
        <strain evidence="7 8">EGI 80759</strain>
    </source>
</reference>
<feature type="domain" description="Glycoside hydrolase family 65 central catalytic" evidence="4">
    <location>
        <begin position="342"/>
        <end position="704"/>
    </location>
</feature>
<sequence>MKTREPEPLPEHIFPVDPWRLVERRFDRNLLDRTETLFAVANGYLGMRGNPEEGRPVHDHGTFVNGFHETWEIVHAEEAYGLAKTGQTIIDAPDAKIIKLYVDDEPLHLHTATLRDYERALDMRTGVLRRTLLWETPSGKEVRVTSTRLASTRHRHLCATRYEVQVTNADAPVVISSQLLNRQDTKAPDDPNRQQFDPRTTRTFDHHVLERQSAREGELRVIAGYRTANSRMTLGVGMDHVIDTNCEWQATRETSENLGKVIFTIPARQGCTIRIDKFASYHTSQNVPSNELCDRVDRVLDRAVDQGFEALEADQAEDLAAFWETADVEVDTDDPRIQQAVRWNLFQLFQASSRAEHTGIPAKGLTGHGYEGHYFWDVEIFVMPFLAFTTPRVAKNLLRFRYGMLDAARERARELDLDGALYPWRTITGPEASAYFQAGTAQYHLNADIAHALKVYVDVTGDTEALGEFGSEILVETARLFGDLGFHSKDDDAFHLHGVTGPDEYTTVVNDNAFTNLMAKQHLEYAGHVLRILRATDPECYEILWNELEMTDDELAAWRRAAATMHIPYDERRGIHPQDEHFLQQEVWDFAATPADKYPLLLNYHPLMIYRYQVIKQADVVLAMFLLGDHFSLEQKRRNYRYYDALTTSDSSLSPPVHAIVASEIGEEDDALEYFRLSLFMDLLDVAGNADQGVHVASTGGVWMALVHGFAGMRSYHGHITFDPRLPSEWQGLRFPLQVRGRSLRVELTHHHLGLELRSGNPLTVGVRGTEVEVTPGEPVQVALNELAPID</sequence>
<dbReference type="InterPro" id="IPR011013">
    <property type="entry name" value="Gal_mutarotase_sf_dom"/>
</dbReference>
<organism evidence="7 8">
    <name type="scientific">Egibacter rhizosphaerae</name>
    <dbReference type="NCBI Taxonomy" id="1670831"/>
    <lineage>
        <taxon>Bacteria</taxon>
        <taxon>Bacillati</taxon>
        <taxon>Actinomycetota</taxon>
        <taxon>Nitriliruptoria</taxon>
        <taxon>Egibacterales</taxon>
        <taxon>Egibacteraceae</taxon>
        <taxon>Egibacter</taxon>
    </lineage>
</organism>
<feature type="domain" description="Glycoside hydrolase family 65 C-terminal" evidence="5">
    <location>
        <begin position="713"/>
        <end position="774"/>
    </location>
</feature>
<dbReference type="SUPFAM" id="SSF74650">
    <property type="entry name" value="Galactose mutarotase-like"/>
    <property type="match status" value="1"/>
</dbReference>
<feature type="domain" description="Glycoside hydrolase family 65 N-terminal" evidence="6">
    <location>
        <begin position="23"/>
        <end position="285"/>
    </location>
</feature>
<protein>
    <submittedName>
        <fullName evidence="7">Glycoside hydrolase family 65 protein</fullName>
    </submittedName>
</protein>
<dbReference type="GO" id="GO:0005975">
    <property type="term" value="P:carbohydrate metabolic process"/>
    <property type="evidence" value="ECO:0007669"/>
    <property type="project" value="InterPro"/>
</dbReference>
<evidence type="ECO:0000256" key="3">
    <source>
        <dbReference type="PIRSR" id="PIRSR036289-51"/>
    </source>
</evidence>
<dbReference type="InterPro" id="IPR005196">
    <property type="entry name" value="Glyco_hydro_65_N"/>
</dbReference>